<evidence type="ECO:0000256" key="5">
    <source>
        <dbReference type="ARBA" id="ARBA00023170"/>
    </source>
</evidence>
<organism evidence="11 12">
    <name type="scientific">Daphnia sinensis</name>
    <dbReference type="NCBI Taxonomy" id="1820382"/>
    <lineage>
        <taxon>Eukaryota</taxon>
        <taxon>Metazoa</taxon>
        <taxon>Ecdysozoa</taxon>
        <taxon>Arthropoda</taxon>
        <taxon>Crustacea</taxon>
        <taxon>Branchiopoda</taxon>
        <taxon>Diplostraca</taxon>
        <taxon>Cladocera</taxon>
        <taxon>Anomopoda</taxon>
        <taxon>Daphniidae</taxon>
        <taxon>Daphnia</taxon>
        <taxon>Daphnia similis group</taxon>
    </lineage>
</organism>
<feature type="domain" description="G-protein coupled receptors family 3 profile" evidence="10">
    <location>
        <begin position="2203"/>
        <end position="2478"/>
    </location>
</feature>
<keyword evidence="9" id="KW-0732">Signal</keyword>
<feature type="transmembrane region" description="Helical" evidence="8">
    <location>
        <begin position="2418"/>
        <end position="2441"/>
    </location>
</feature>
<dbReference type="InterPro" id="IPR001828">
    <property type="entry name" value="ANF_lig-bd_rcpt"/>
</dbReference>
<evidence type="ECO:0000256" key="7">
    <source>
        <dbReference type="SAM" id="MobiDB-lite"/>
    </source>
</evidence>
<feature type="transmembrane region" description="Helical" evidence="8">
    <location>
        <begin position="2202"/>
        <end position="2225"/>
    </location>
</feature>
<feature type="transmembrane region" description="Helical" evidence="8">
    <location>
        <begin position="2327"/>
        <end position="2348"/>
    </location>
</feature>
<dbReference type="Proteomes" id="UP000820818">
    <property type="component" value="Linkage Group LG1"/>
</dbReference>
<feature type="transmembrane region" description="Helical" evidence="8">
    <location>
        <begin position="2385"/>
        <end position="2406"/>
    </location>
</feature>
<dbReference type="SUPFAM" id="SSF53822">
    <property type="entry name" value="Periplasmic binding protein-like I"/>
    <property type="match status" value="4"/>
</dbReference>
<evidence type="ECO:0000256" key="9">
    <source>
        <dbReference type="SAM" id="SignalP"/>
    </source>
</evidence>
<reference evidence="11 12" key="1">
    <citation type="submission" date="2022-05" db="EMBL/GenBank/DDBJ databases">
        <title>A multi-omics perspective on studying reproductive biology in Daphnia sinensis.</title>
        <authorList>
            <person name="Jia J."/>
        </authorList>
    </citation>
    <scope>NUCLEOTIDE SEQUENCE [LARGE SCALE GENOMIC DNA]</scope>
    <source>
        <strain evidence="11 12">WSL</strain>
    </source>
</reference>
<evidence type="ECO:0000256" key="8">
    <source>
        <dbReference type="SAM" id="Phobius"/>
    </source>
</evidence>
<feature type="region of interest" description="Disordered" evidence="7">
    <location>
        <begin position="2599"/>
        <end position="2648"/>
    </location>
</feature>
<feature type="transmembrane region" description="Helical" evidence="8">
    <location>
        <begin position="2237"/>
        <end position="2258"/>
    </location>
</feature>
<feature type="compositionally biased region" description="Polar residues" evidence="7">
    <location>
        <begin position="2179"/>
        <end position="2191"/>
    </location>
</feature>
<dbReference type="Pfam" id="PF01094">
    <property type="entry name" value="ANF_receptor"/>
    <property type="match status" value="3"/>
</dbReference>
<comment type="caution">
    <text evidence="11">The sequence shown here is derived from an EMBL/GenBank/DDBJ whole genome shotgun (WGS) entry which is preliminary data.</text>
</comment>
<dbReference type="PANTHER" id="PTHR24060">
    <property type="entry name" value="METABOTROPIC GLUTAMATE RECEPTOR"/>
    <property type="match status" value="1"/>
</dbReference>
<dbReference type="InterPro" id="IPR000337">
    <property type="entry name" value="GPCR_3"/>
</dbReference>
<dbReference type="Pfam" id="PF00003">
    <property type="entry name" value="7tm_3"/>
    <property type="match status" value="1"/>
</dbReference>
<evidence type="ECO:0000256" key="6">
    <source>
        <dbReference type="ARBA" id="ARBA00023180"/>
    </source>
</evidence>
<feature type="signal peptide" evidence="9">
    <location>
        <begin position="1"/>
        <end position="32"/>
    </location>
</feature>
<dbReference type="PRINTS" id="PR00248">
    <property type="entry name" value="GPCRMGR"/>
</dbReference>
<keyword evidence="4 8" id="KW-0472">Membrane</keyword>
<keyword evidence="12" id="KW-1185">Reference proteome</keyword>
<dbReference type="InterPro" id="IPR050726">
    <property type="entry name" value="mGluR"/>
</dbReference>
<dbReference type="InterPro" id="IPR017978">
    <property type="entry name" value="GPCR_3_C"/>
</dbReference>
<evidence type="ECO:0000256" key="1">
    <source>
        <dbReference type="ARBA" id="ARBA00004141"/>
    </source>
</evidence>
<feature type="region of interest" description="Disordered" evidence="7">
    <location>
        <begin position="2172"/>
        <end position="2193"/>
    </location>
</feature>
<proteinExistence type="predicted"/>
<accession>A0AAD5Q294</accession>
<name>A0AAD5Q294_9CRUS</name>
<sequence length="2676" mass="295123">MAGTSGKMKRVNGLQLFLVHFVLMSFLATVSSTKDNCYNGPPAVIVNQDADVYLGVLLNVREMDMDTPGKCGTGLHREAIELYESLRWYLSFINQNSGQVASRLVKDSFIPGIQLGLKIFDACGDADLAERQLGVLFPELLEEEEANNCRDGNGSNEEEQDEKPMLGLIDFVGLVEEDPEIGEQLGSFSIPFMAVRLDDFLPADEVAEALVRFSKQMLWDKVAVVYADDDYSLAITKSVSLKAEEMGVCFESFTPVSADDVTMDAAGNSTAVLVISPPEDAQNVTRRLSLAASVGHRGPYQWLFSHPWSAEKTDLLAELTGPAEVYAVAVSPIIVDQFESYWLRRKTPVLPAVPENLWFLEYMVTMKKCQLESIANITTIDPSWLLCHNFNFAETSLERVLRNTRVLPAVHVLNVFASAFRKARDSKCGSENGYCQSLRELTRKEFFDDVFHTLQLQHASPGNRVPAGFVGSKKPSSNKISDVKFSLIRSAEGDQIRELFSYHKSTGTQTIDRSFQIRPSQCPVDGCSDCVYFQSAGSYRTTPSTRNVEPAEETKPVEQYLEGDLEPEESIISVNKSASAQQDRAHQNRAELKDDQERDSRSKVIQQQPQESEEPQQELETQIEHRLKITDIIIPALFAVHKAGPTPLQCSAEVDPNAIQDVEAFLWALDVVNRNTDLLNGIEIGAVVFDTCSSPVKAAHLVSSVLAKEGDPMLEEINIDPDQLLAVVSATSGDETEAATSVLAPNLITTVSAKERSDTRLTSAYHLQVPVPMSVAARVVIDLLNYSGWTYVSVVYSGHDVDSVTGFRHFQQLAENTQICVGLVEKLNRTSRTGPVRASRSLDRVFEQLASKMDLGGRVVVLWTDEMDTQSILAKMHLLSPEQADKFKQLTWISANGWITGGKVQNLVKDVGRWLVVRPQVQLVNEFAEHFARLRPENNERNPWYGEYFDQMAQCQQSGECSPVPRIHPSTTTVIQTVYVVASGLARLIQDYCPDQQLLKASSVEASEENDGDLCATNTTTFRENLLAYLQNTGTDRPGDVNGEFGFTDHGYGDTPMEIVEVRGGFAEFTFIPMATYDQDVLQFSNDKNSTTDVVMADVNSMAHDGLLSLVSECSAVSQKDVCWSSCAAKQQNQMLIKPSKDRMYIMGLFDVREKSLDGLYSCSTNVTTRGIQQTEAFVWALEQVNQMADILPGIQLGAIGLDGCGTQEKRSAEIARAFSTAAVQSGIAENQILGLVVGTPDADPRVLFELHNRQQLPVVLSVPGLEMQQNLPSGTASPSLIQLSPSTPMMGKVLSDILHLMNWTYVSSICSNQVFPYNAVCEEFQNFASKNDVQFAVDLAVNEQPHLANYWENVASMIYSKAQNGAHVLVALLPDRQIFHLLAAIRKLPPLQLAAGQSIILVTLSTSDNKQVMEEASALLSGVVHIRSRLPMSGKFFQDYDQMKFSLSTSNPWLMKYWSQMFHCRGATCQNRSLNQLAKSTQLADSVYDRDESVSNTINGVLAIAQGLERVRQDLCPGVKQGICPAMANQDVRQRLERAITEHGFTDITGRPVKFLRSTGVSQEATVEILNTHHTKMLGTEQMVAGSYSLREGLVFNAGKLKARDASNASVSISAEKMISQCLNCVKITPKPQWHPSTSMQVQPGTGTKPGFSLVGLLPFHRQGSKPLSCGTMHSPRIFQNLAAVAMALDRLKQNRTVPPSLQIGAIFFDSCGRVERAQQRLLSFISDAGPSTSSQSSVIGAVTLDGETAHAIANVLSEANIPQFSVDIDSYRSTNIAPFGIDQQNQAAALAVGSSKEKTWHSLGGNQIIQTVPTPEDEVKALFDIVRGLAWKHAIIFYDDSQAGSSDRDLFLQLVRQSGSEVCIGAQVRVNKFGQAGETVNLHSLLEAIASDLPVLSVAVLLLDNPAQVQHVLQVLDDVGLSNRFVVLANHAWGNHHDILFHPTSGRKLAGVLTVSMETYLVPGFNQFLAGMTLDNHSTIPTDWFEEYFQHHFECHLLGSKVSQRMYPKSCTGSEYFELAQIEQDPYVYHTMAAVETYVKALHEFLQLYCSAGIEAAQFSDCGPNSQERFNAVLNDMIKREPYSTRQQQNPLSPGVEQQQKRSGYRGVVVWNVQYYSEKSAHYERVGFWRHGRLEVDQSQMKFYVPYAAVPSIECLQGTCMSVCSAQASQSQSGSSNNRGLPTQSSKSPTPEVPTNFATAWGVVAIIFCVLGLLSCMACASFFIRNMPKPTPNSVLSYFILAGIALLYITTIFFLIQPSDVSCGLRRFFLGLSYAIIYSGLVVRTVHAWRRINRGTNVMTSTSFSCSSSTSRSFDLTDATKPPGLVFTTMTLVAVQVILLSAWLIFKPPEAVPSPMIQLQMQQYQGGALWRCSPAENFESELVISLILPIILLFTATLFSFVVWRSSDAPRDSRSTTACCALLAFFTIIWTLVATQASYKAREPAIVVGNILCAKTILLILYGRKVYEISVHRQESRNLAVLSQFTSKCMQPSLHNFPNNRCAGSSVYTTDLDMDLPGGHNESFAANAEDPAMGLCLGLSTSLSRHSSRRGSHSLHDQCLDAMANYPSPSGSCCHHRDDVFDPPMVPYPVYPTHSRLHTGARSVDGDHDLSDCEGSPPSRYRSCSQPPSRRGSIDYSNQSGQNQRPALMVRRVGSRQMLVLGDEASIHGRVSKI</sequence>
<dbReference type="GO" id="GO:0016020">
    <property type="term" value="C:membrane"/>
    <property type="evidence" value="ECO:0007669"/>
    <property type="project" value="UniProtKB-SubCell"/>
</dbReference>
<feature type="region of interest" description="Disordered" evidence="7">
    <location>
        <begin position="575"/>
        <end position="621"/>
    </location>
</feature>
<dbReference type="EMBL" id="WJBH02000001">
    <property type="protein sequence ID" value="KAI9564195.1"/>
    <property type="molecule type" value="Genomic_DNA"/>
</dbReference>
<feature type="compositionally biased region" description="Polar residues" evidence="7">
    <location>
        <begin position="2637"/>
        <end position="2647"/>
    </location>
</feature>
<feature type="compositionally biased region" description="Basic and acidic residues" evidence="7">
    <location>
        <begin position="583"/>
        <end position="602"/>
    </location>
</feature>
<dbReference type="PROSITE" id="PS50259">
    <property type="entry name" value="G_PROTEIN_RECEP_F3_4"/>
    <property type="match status" value="1"/>
</dbReference>
<evidence type="ECO:0000313" key="12">
    <source>
        <dbReference type="Proteomes" id="UP000820818"/>
    </source>
</evidence>
<evidence type="ECO:0000313" key="11">
    <source>
        <dbReference type="EMBL" id="KAI9564195.1"/>
    </source>
</evidence>
<dbReference type="InterPro" id="IPR028082">
    <property type="entry name" value="Peripla_BP_I"/>
</dbReference>
<feature type="transmembrane region" description="Helical" evidence="8">
    <location>
        <begin position="2447"/>
        <end position="2465"/>
    </location>
</feature>
<evidence type="ECO:0000256" key="2">
    <source>
        <dbReference type="ARBA" id="ARBA00022692"/>
    </source>
</evidence>
<dbReference type="Gene3D" id="3.40.50.2300">
    <property type="match status" value="8"/>
</dbReference>
<feature type="transmembrane region" description="Helical" evidence="8">
    <location>
        <begin position="2270"/>
        <end position="2288"/>
    </location>
</feature>
<keyword evidence="3 8" id="KW-1133">Transmembrane helix</keyword>
<protein>
    <recommendedName>
        <fullName evidence="10">G-protein coupled receptors family 3 profile domain-containing protein</fullName>
    </recommendedName>
</protein>
<dbReference type="CDD" id="cd13953">
    <property type="entry name" value="7tm_classC_mGluR-like"/>
    <property type="match status" value="1"/>
</dbReference>
<keyword evidence="5" id="KW-0675">Receptor</keyword>
<keyword evidence="6" id="KW-0325">Glycoprotein</keyword>
<gene>
    <name evidence="11" type="ORF">GHT06_007933</name>
</gene>
<evidence type="ECO:0000256" key="3">
    <source>
        <dbReference type="ARBA" id="ARBA00022989"/>
    </source>
</evidence>
<evidence type="ECO:0000256" key="4">
    <source>
        <dbReference type="ARBA" id="ARBA00023136"/>
    </source>
</evidence>
<dbReference type="FunFam" id="3.40.50.2300:FF:000708">
    <property type="entry name" value="Predicted protein"/>
    <property type="match status" value="1"/>
</dbReference>
<evidence type="ECO:0000259" key="10">
    <source>
        <dbReference type="PROSITE" id="PS50259"/>
    </source>
</evidence>
<feature type="chain" id="PRO_5042017508" description="G-protein coupled receptors family 3 profile domain-containing protein" evidence="9">
    <location>
        <begin position="33"/>
        <end position="2676"/>
    </location>
</feature>
<comment type="subcellular location">
    <subcellularLocation>
        <location evidence="1">Membrane</location>
        <topology evidence="1">Multi-pass membrane protein</topology>
    </subcellularLocation>
</comment>
<dbReference type="GO" id="GO:0004930">
    <property type="term" value="F:G protein-coupled receptor activity"/>
    <property type="evidence" value="ECO:0007669"/>
    <property type="project" value="InterPro"/>
</dbReference>
<keyword evidence="2 8" id="KW-0812">Transmembrane</keyword>